<keyword evidence="17" id="KW-1185">Reference proteome</keyword>
<feature type="binding site" evidence="12">
    <location>
        <position position="952"/>
    </location>
    <ligand>
        <name>Zn(2+)</name>
        <dbReference type="ChEBI" id="CHEBI:29105"/>
        <label>2</label>
    </ligand>
</feature>
<dbReference type="Gene3D" id="1.10.40.90">
    <property type="match status" value="1"/>
</dbReference>
<keyword evidence="6 12" id="KW-0479">Metal-binding</keyword>
<dbReference type="Gene3D" id="2.40.40.20">
    <property type="match status" value="1"/>
</dbReference>
<feature type="compositionally biased region" description="Basic and acidic residues" evidence="14">
    <location>
        <begin position="187"/>
        <end position="209"/>
    </location>
</feature>
<dbReference type="CDD" id="cd01609">
    <property type="entry name" value="RNAP_beta'_N"/>
    <property type="match status" value="1"/>
</dbReference>
<keyword evidence="5 12" id="KW-0548">Nucleotidyltransferase</keyword>
<dbReference type="NCBIfam" id="TIGR02386">
    <property type="entry name" value="rpoC_TIGR"/>
    <property type="match status" value="1"/>
</dbReference>
<dbReference type="InterPro" id="IPR044893">
    <property type="entry name" value="RNA_pol_Rpb1_clamp_domain"/>
</dbReference>
<dbReference type="InterPro" id="IPR045867">
    <property type="entry name" value="DNA-dir_RpoC_beta_prime"/>
</dbReference>
<accession>A0A1X7JPT3</accession>
<feature type="binding site" evidence="12">
    <location>
        <position position="78"/>
    </location>
    <ligand>
        <name>Zn(2+)</name>
        <dbReference type="ChEBI" id="CHEBI:29105"/>
        <label>1</label>
    </ligand>
</feature>
<dbReference type="Proteomes" id="UP000193244">
    <property type="component" value="Unassembled WGS sequence"/>
</dbReference>
<proteinExistence type="inferred from homology"/>
<gene>
    <name evidence="12" type="primary">rpoC</name>
    <name evidence="16" type="ORF">SAMN06296010_1687</name>
</gene>
<dbReference type="GO" id="GO:0000287">
    <property type="term" value="F:magnesium ion binding"/>
    <property type="evidence" value="ECO:0007669"/>
    <property type="project" value="UniProtKB-UniRule"/>
</dbReference>
<evidence type="ECO:0000256" key="7">
    <source>
        <dbReference type="ARBA" id="ARBA00022833"/>
    </source>
</evidence>
<dbReference type="FunFam" id="1.10.150.390:FF:000002">
    <property type="entry name" value="DNA-directed RNA polymerase subunit beta"/>
    <property type="match status" value="1"/>
</dbReference>
<feature type="binding site" evidence="12">
    <location>
        <position position="62"/>
    </location>
    <ligand>
        <name>Zn(2+)</name>
        <dbReference type="ChEBI" id="CHEBI:29105"/>
        <label>1</label>
    </ligand>
</feature>
<evidence type="ECO:0000256" key="10">
    <source>
        <dbReference type="ARBA" id="ARBA00025935"/>
    </source>
</evidence>
<dbReference type="GO" id="GO:0006351">
    <property type="term" value="P:DNA-templated transcription"/>
    <property type="evidence" value="ECO:0007669"/>
    <property type="project" value="UniProtKB-UniRule"/>
</dbReference>
<dbReference type="InterPro" id="IPR007081">
    <property type="entry name" value="RNA_pol_Rpb1_5"/>
</dbReference>
<keyword evidence="4 12" id="KW-0808">Transferase</keyword>
<dbReference type="GO" id="GO:0000428">
    <property type="term" value="C:DNA-directed RNA polymerase complex"/>
    <property type="evidence" value="ECO:0007669"/>
    <property type="project" value="UniProtKB-KW"/>
</dbReference>
<keyword evidence="7 12" id="KW-0862">Zinc</keyword>
<dbReference type="EC" id="2.7.7.6" evidence="12"/>
<feature type="binding site" evidence="12">
    <location>
        <position position="75"/>
    </location>
    <ligand>
        <name>Zn(2+)</name>
        <dbReference type="ChEBI" id="CHEBI:29105"/>
        <label>1</label>
    </ligand>
</feature>
<feature type="binding site" evidence="12">
    <location>
        <position position="539"/>
    </location>
    <ligand>
        <name>Mg(2+)</name>
        <dbReference type="ChEBI" id="CHEBI:18420"/>
    </ligand>
</feature>
<dbReference type="Gene3D" id="4.10.860.120">
    <property type="entry name" value="RNA polymerase II, clamp domain"/>
    <property type="match status" value="1"/>
</dbReference>
<dbReference type="HAMAP" id="MF_01322">
    <property type="entry name" value="RNApol_bact_RpoC"/>
    <property type="match status" value="1"/>
</dbReference>
<feature type="region of interest" description="Disordered" evidence="14">
    <location>
        <begin position="185"/>
        <end position="209"/>
    </location>
</feature>
<feature type="binding site" evidence="12">
    <location>
        <position position="959"/>
    </location>
    <ligand>
        <name>Zn(2+)</name>
        <dbReference type="ChEBI" id="CHEBI:29105"/>
        <label>2</label>
    </ligand>
</feature>
<dbReference type="InterPro" id="IPR042102">
    <property type="entry name" value="RNA_pol_Rpb1_3_sf"/>
</dbReference>
<dbReference type="Pfam" id="PF04998">
    <property type="entry name" value="RNA_pol_Rpb1_5"/>
    <property type="match status" value="1"/>
</dbReference>
<comment type="cofactor">
    <cofactor evidence="12">
        <name>Zn(2+)</name>
        <dbReference type="ChEBI" id="CHEBI:29105"/>
    </cofactor>
    <text evidence="12">Binds 2 Zn(2+) ions per subunit.</text>
</comment>
<comment type="catalytic activity">
    <reaction evidence="11 12 13">
        <text>RNA(n) + a ribonucleoside 5'-triphosphate = RNA(n+1) + diphosphate</text>
        <dbReference type="Rhea" id="RHEA:21248"/>
        <dbReference type="Rhea" id="RHEA-COMP:14527"/>
        <dbReference type="Rhea" id="RHEA-COMP:17342"/>
        <dbReference type="ChEBI" id="CHEBI:33019"/>
        <dbReference type="ChEBI" id="CHEBI:61557"/>
        <dbReference type="ChEBI" id="CHEBI:140395"/>
        <dbReference type="EC" id="2.7.7.6"/>
    </reaction>
</comment>
<comment type="cofactor">
    <cofactor evidence="12">
        <name>Mg(2+)</name>
        <dbReference type="ChEBI" id="CHEBI:18420"/>
    </cofactor>
    <text evidence="12">Binds 1 Mg(2+) ion per subunit.</text>
</comment>
<evidence type="ECO:0000256" key="6">
    <source>
        <dbReference type="ARBA" id="ARBA00022723"/>
    </source>
</evidence>
<dbReference type="InterPro" id="IPR007083">
    <property type="entry name" value="RNA_pol_Rpb1_4"/>
</dbReference>
<feature type="binding site" evidence="12">
    <location>
        <position position="60"/>
    </location>
    <ligand>
        <name>Zn(2+)</name>
        <dbReference type="ChEBI" id="CHEBI:29105"/>
        <label>1</label>
    </ligand>
</feature>
<evidence type="ECO:0000256" key="3">
    <source>
        <dbReference type="ARBA" id="ARBA00022478"/>
    </source>
</evidence>
<dbReference type="InterPro" id="IPR000722">
    <property type="entry name" value="RNA_pol_asu"/>
</dbReference>
<evidence type="ECO:0000313" key="16">
    <source>
        <dbReference type="EMBL" id="SMG30280.1"/>
    </source>
</evidence>
<dbReference type="PANTHER" id="PTHR19376:SF54">
    <property type="entry name" value="DNA-DIRECTED RNA POLYMERASE SUBUNIT BETA"/>
    <property type="match status" value="1"/>
</dbReference>
<dbReference type="Gene3D" id="1.10.150.390">
    <property type="match status" value="1"/>
</dbReference>
<evidence type="ECO:0000256" key="5">
    <source>
        <dbReference type="ARBA" id="ARBA00022695"/>
    </source>
</evidence>
<evidence type="ECO:0000256" key="8">
    <source>
        <dbReference type="ARBA" id="ARBA00022842"/>
    </source>
</evidence>
<evidence type="ECO:0000259" key="15">
    <source>
        <dbReference type="SMART" id="SM00663"/>
    </source>
</evidence>
<evidence type="ECO:0000256" key="14">
    <source>
        <dbReference type="SAM" id="MobiDB-lite"/>
    </source>
</evidence>
<dbReference type="RefSeq" id="WP_085484840.1">
    <property type="nucleotide sequence ID" value="NZ_FXAY01000002.1"/>
</dbReference>
<dbReference type="InterPro" id="IPR012754">
    <property type="entry name" value="DNA-dir_RpoC_beta_prime_bact"/>
</dbReference>
<keyword evidence="8 12" id="KW-0460">Magnesium</keyword>
<dbReference type="SUPFAM" id="SSF64484">
    <property type="entry name" value="beta and beta-prime subunits of DNA dependent RNA-polymerase"/>
    <property type="match status" value="1"/>
</dbReference>
<dbReference type="Gene3D" id="2.40.50.100">
    <property type="match status" value="1"/>
</dbReference>
<evidence type="ECO:0000256" key="11">
    <source>
        <dbReference type="ARBA" id="ARBA00048552"/>
    </source>
</evidence>
<dbReference type="GO" id="GO:0003677">
    <property type="term" value="F:DNA binding"/>
    <property type="evidence" value="ECO:0007669"/>
    <property type="project" value="UniProtKB-UniRule"/>
</dbReference>
<evidence type="ECO:0000256" key="2">
    <source>
        <dbReference type="ARBA" id="ARBA00006460"/>
    </source>
</evidence>
<keyword evidence="9 12" id="KW-0804">Transcription</keyword>
<dbReference type="NCBIfam" id="NF011498">
    <property type="entry name" value="PRK14906.1"/>
    <property type="match status" value="1"/>
</dbReference>
<dbReference type="Gene3D" id="1.10.132.30">
    <property type="match status" value="1"/>
</dbReference>
<comment type="similarity">
    <text evidence="2 12 13">Belongs to the RNA polymerase beta' chain family.</text>
</comment>
<dbReference type="GO" id="GO:0008270">
    <property type="term" value="F:zinc ion binding"/>
    <property type="evidence" value="ECO:0007669"/>
    <property type="project" value="UniProtKB-UniRule"/>
</dbReference>
<keyword evidence="3 12" id="KW-0240">DNA-directed RNA polymerase</keyword>
<dbReference type="GO" id="GO:0003899">
    <property type="term" value="F:DNA-directed RNA polymerase activity"/>
    <property type="evidence" value="ECO:0007669"/>
    <property type="project" value="UniProtKB-UniRule"/>
</dbReference>
<dbReference type="Pfam" id="PF05000">
    <property type="entry name" value="RNA_pol_Rpb1_4"/>
    <property type="match status" value="1"/>
</dbReference>
<evidence type="ECO:0000313" key="17">
    <source>
        <dbReference type="Proteomes" id="UP000193244"/>
    </source>
</evidence>
<feature type="binding site" evidence="12">
    <location>
        <position position="875"/>
    </location>
    <ligand>
        <name>Zn(2+)</name>
        <dbReference type="ChEBI" id="CHEBI:29105"/>
        <label>2</label>
    </ligand>
</feature>
<evidence type="ECO:0000256" key="12">
    <source>
        <dbReference type="HAMAP-Rule" id="MF_01322"/>
    </source>
</evidence>
<evidence type="ECO:0000256" key="9">
    <source>
        <dbReference type="ARBA" id="ARBA00023163"/>
    </source>
</evidence>
<sequence>MLDVTTFDELRIGLATADDIRKWSHGEVKKPETINYRTLKPEKDGLFGEQIFGPSRDWECSCGKYKRVRFKGIVCERCGVEVTKSSVRRERMGHIELAAPVTHIWYFKGVPSRLGYLLDMAPKDLEKVIYFAAYMIISVDEDARHEDMPGLENELRLEIKTLSDQRDSTIANRLQRLETDLAALEAEGAKSDQKRRTKDSAEKEMGQTRKAYDEQIGQLERVWEDFRSLKVGELKPEDAVFHELQDRYGQYFSAYMGAEAIKKRLEAFDLVTEGENLHLQIAEGKGQKKIRAIKRLRVVSSFLATGNSPAAMVLDVVPVIPPELRPMVQLDGGRFATSDLNDLYRRVINRNNRLRRLLDLGAPEIIVNNEKRMLQEAVDALFDNGRRGRPVTGTGNRALKSLSDMLKGKQGRFRQNLLGKRVDYSGRSVIIVGPQLKLHQCGLPKQMALELFKPFVIKRLIDLSHAQNIKAAKRMVERSRPQVWDVLEEIIRERPVLLNRAPTLHRLGIQAFEPQLVEGKAIQLHPLVCAAFNADFDGDQMAVHLPLSVEAQAEARILMLASNNILKPSDGRPVTLPTQDMIIGLHHLTTVKEGATGEGRAFSSVAEAILAHDQKSLDLNAPVKIRLHDVHFGENEGPADYVDGPVIVETTLGRALFNEALPADYPYIQAVADKGQLSEIVNDLAERYPKVEVAASLDRIKDAGFYWASRSGVTVALSDILTPPNKREIVQGYEKQAAKVQGQFEKGLTTDLERRQELIQIWTKATEEVAQAMRDNFPKDNTINRMVTSGARGNWLQVRNIAGMRGLVNNPKGEIIPRPIISSYREGLSVAEYFIATHGARKGLADTALRTADSGYLTRRLVDVSQDVIIREDDCGTTKGLDLPIAIEGADGKWTKDPNVENSVFARSLAADAVDAKGTVVAEAGDDVGDVLIDKLVAAGVNIIKVRSVLTCESAVGVCAACYGRSLATGLLVDIGEAVGIIAAQSIGEPGTQLTMRTFHTGGSASADDITQGLPRVQELFEARTPKGASPIAEAAGRVHIEDTDRSRKVILTPDNGDEPIAYPVLKRSTLLIEDGQHVELGQQIIIGAVDPKEVLRVKGVREVQKHLVGGVQGVYRSQGVPIHDKHIEVIVRQMLRKVTVVEHGDTDLLPGELVDRARYNTLNREALTQGKKTASARQEVMGITKASLATESWLSAASFQETTRVLTQAAMEGKSDPLMGLKENVIIGKLIPAGTGLPRYRDVAVEATDEAKAERYPNRIFTDDASFSEADLSFVDFDSFSSDDYTPGTYN</sequence>
<dbReference type="OrthoDB" id="9815296at2"/>
<organism evidence="16 17">
    <name type="scientific">Agreia pratensis</name>
    <dbReference type="NCBI Taxonomy" id="150121"/>
    <lineage>
        <taxon>Bacteria</taxon>
        <taxon>Bacillati</taxon>
        <taxon>Actinomycetota</taxon>
        <taxon>Actinomycetes</taxon>
        <taxon>Micrococcales</taxon>
        <taxon>Microbacteriaceae</taxon>
        <taxon>Agreia</taxon>
    </lineage>
</organism>
<dbReference type="FunFam" id="4.10.860.120:FF:000001">
    <property type="entry name" value="DNA-directed RNA polymerase subunit beta"/>
    <property type="match status" value="1"/>
</dbReference>
<dbReference type="Pfam" id="PF04983">
    <property type="entry name" value="RNA_pol_Rpb1_3"/>
    <property type="match status" value="1"/>
</dbReference>
<protein>
    <recommendedName>
        <fullName evidence="12">DNA-directed RNA polymerase subunit beta'</fullName>
        <shortName evidence="12">RNAP subunit beta'</shortName>
        <ecNumber evidence="12">2.7.7.6</ecNumber>
    </recommendedName>
    <alternativeName>
        <fullName evidence="12">RNA polymerase subunit beta'</fullName>
    </alternativeName>
    <alternativeName>
        <fullName evidence="12">Transcriptase subunit beta'</fullName>
    </alternativeName>
</protein>
<evidence type="ECO:0000256" key="4">
    <source>
        <dbReference type="ARBA" id="ARBA00022679"/>
    </source>
</evidence>
<feature type="binding site" evidence="12">
    <location>
        <position position="537"/>
    </location>
    <ligand>
        <name>Mg(2+)</name>
        <dbReference type="ChEBI" id="CHEBI:18420"/>
    </ligand>
</feature>
<comment type="subunit">
    <text evidence="10 12">The RNAP catalytic core consists of 2 alpha, 1 beta, 1 beta' and 1 omega subunit. When a sigma factor is associated with the core the holoenzyme is formed, which can initiate transcription.</text>
</comment>
<feature type="binding site" evidence="12">
    <location>
        <position position="962"/>
    </location>
    <ligand>
        <name>Zn(2+)</name>
        <dbReference type="ChEBI" id="CHEBI:29105"/>
        <label>2</label>
    </ligand>
</feature>
<dbReference type="InterPro" id="IPR007066">
    <property type="entry name" value="RNA_pol_Rpb1_3"/>
</dbReference>
<dbReference type="Pfam" id="PF04997">
    <property type="entry name" value="RNA_pol_Rpb1_1"/>
    <property type="match status" value="1"/>
</dbReference>
<dbReference type="SMART" id="SM00663">
    <property type="entry name" value="RPOLA_N"/>
    <property type="match status" value="1"/>
</dbReference>
<evidence type="ECO:0000256" key="13">
    <source>
        <dbReference type="RuleBase" id="RU004279"/>
    </source>
</evidence>
<feature type="binding site" evidence="12">
    <location>
        <position position="535"/>
    </location>
    <ligand>
        <name>Mg(2+)</name>
        <dbReference type="ChEBI" id="CHEBI:18420"/>
    </ligand>
</feature>
<dbReference type="CDD" id="cd02655">
    <property type="entry name" value="RNAP_beta'_C"/>
    <property type="match status" value="1"/>
</dbReference>
<feature type="domain" description="RNA polymerase N-terminal" evidence="15">
    <location>
        <begin position="310"/>
        <end position="589"/>
    </location>
</feature>
<dbReference type="PANTHER" id="PTHR19376">
    <property type="entry name" value="DNA-DIRECTED RNA POLYMERASE"/>
    <property type="match status" value="1"/>
</dbReference>
<comment type="function">
    <text evidence="1 12 13">DNA-dependent RNA polymerase catalyzes the transcription of DNA into RNA using the four ribonucleoside triphosphates as substrates.</text>
</comment>
<dbReference type="Pfam" id="PF00623">
    <property type="entry name" value="RNA_pol_Rpb1_2"/>
    <property type="match status" value="2"/>
</dbReference>
<name>A0A1X7JPT3_9MICO</name>
<evidence type="ECO:0000256" key="1">
    <source>
        <dbReference type="ARBA" id="ARBA00004026"/>
    </source>
</evidence>
<reference evidence="17" key="1">
    <citation type="submission" date="2017-04" db="EMBL/GenBank/DDBJ databases">
        <authorList>
            <person name="Varghese N."/>
            <person name="Submissions S."/>
        </authorList>
    </citation>
    <scope>NUCLEOTIDE SEQUENCE [LARGE SCALE GENOMIC DNA]</scope>
    <source>
        <strain evidence="17">VKM Ac-2510</strain>
    </source>
</reference>
<dbReference type="FunFam" id="1.10.40.90:FF:000001">
    <property type="entry name" value="DNA-directed RNA polymerase subunit beta"/>
    <property type="match status" value="1"/>
</dbReference>
<dbReference type="Gene3D" id="1.10.274.100">
    <property type="entry name" value="RNA polymerase Rpb1, domain 3"/>
    <property type="match status" value="1"/>
</dbReference>
<dbReference type="Gene3D" id="1.10.1790.20">
    <property type="match status" value="1"/>
</dbReference>
<dbReference type="InterPro" id="IPR038120">
    <property type="entry name" value="Rpb1_funnel_sf"/>
</dbReference>
<dbReference type="STRING" id="150121.SAMN06296010_1687"/>
<dbReference type="InterPro" id="IPR006592">
    <property type="entry name" value="RNA_pol_N"/>
</dbReference>
<dbReference type="InterPro" id="IPR007080">
    <property type="entry name" value="RNA_pol_Rpb1_1"/>
</dbReference>
<dbReference type="EMBL" id="FXAY01000002">
    <property type="protein sequence ID" value="SMG30280.1"/>
    <property type="molecule type" value="Genomic_DNA"/>
</dbReference>